<feature type="compositionally biased region" description="Polar residues" evidence="10">
    <location>
        <begin position="124"/>
        <end position="141"/>
    </location>
</feature>
<dbReference type="RefSeq" id="WP_213654800.1">
    <property type="nucleotide sequence ID" value="NZ_BOSL01000006.1"/>
</dbReference>
<protein>
    <recommendedName>
        <fullName evidence="12">L,D-TPase catalytic domain-containing protein</fullName>
    </recommendedName>
</protein>
<evidence type="ECO:0000256" key="6">
    <source>
        <dbReference type="ARBA" id="ARBA00022960"/>
    </source>
</evidence>
<evidence type="ECO:0000256" key="3">
    <source>
        <dbReference type="ARBA" id="ARBA00022676"/>
    </source>
</evidence>
<evidence type="ECO:0000256" key="10">
    <source>
        <dbReference type="SAM" id="MobiDB-lite"/>
    </source>
</evidence>
<evidence type="ECO:0000256" key="2">
    <source>
        <dbReference type="ARBA" id="ARBA00005992"/>
    </source>
</evidence>
<evidence type="ECO:0000256" key="11">
    <source>
        <dbReference type="SAM" id="Phobius"/>
    </source>
</evidence>
<comment type="pathway">
    <text evidence="1 9">Cell wall biogenesis; peptidoglycan biosynthesis.</text>
</comment>
<dbReference type="PROSITE" id="PS52029">
    <property type="entry name" value="LD_TPASE"/>
    <property type="match status" value="1"/>
</dbReference>
<dbReference type="InterPro" id="IPR050979">
    <property type="entry name" value="LD-transpeptidase"/>
</dbReference>
<comment type="caution">
    <text evidence="13">The sequence shown here is derived from an EMBL/GenBank/DDBJ whole genome shotgun (WGS) entry which is preliminary data.</text>
</comment>
<keyword evidence="3" id="KW-0328">Glycosyltransferase</keyword>
<evidence type="ECO:0000256" key="5">
    <source>
        <dbReference type="ARBA" id="ARBA00022801"/>
    </source>
</evidence>
<dbReference type="SUPFAM" id="SSF141523">
    <property type="entry name" value="L,D-transpeptidase catalytic domain-like"/>
    <property type="match status" value="1"/>
</dbReference>
<gene>
    <name evidence="13" type="ORF">J42TS3_22090</name>
</gene>
<dbReference type="CDD" id="cd16913">
    <property type="entry name" value="YkuD_like"/>
    <property type="match status" value="1"/>
</dbReference>
<dbReference type="EMBL" id="BOSL01000006">
    <property type="protein sequence ID" value="GIP53174.1"/>
    <property type="molecule type" value="Genomic_DNA"/>
</dbReference>
<keyword evidence="11" id="KW-1133">Transmembrane helix</keyword>
<dbReference type="PANTHER" id="PTHR30582">
    <property type="entry name" value="L,D-TRANSPEPTIDASE"/>
    <property type="match status" value="1"/>
</dbReference>
<organism evidence="13 14">
    <name type="scientific">Paenibacillus vini</name>
    <dbReference type="NCBI Taxonomy" id="1476024"/>
    <lineage>
        <taxon>Bacteria</taxon>
        <taxon>Bacillati</taxon>
        <taxon>Bacillota</taxon>
        <taxon>Bacilli</taxon>
        <taxon>Bacillales</taxon>
        <taxon>Paenibacillaceae</taxon>
        <taxon>Paenibacillus</taxon>
    </lineage>
</organism>
<keyword evidence="7 9" id="KW-0573">Peptidoglycan synthesis</keyword>
<keyword evidence="11" id="KW-0472">Membrane</keyword>
<keyword evidence="14" id="KW-1185">Reference proteome</keyword>
<comment type="similarity">
    <text evidence="2">Belongs to the YkuD family.</text>
</comment>
<dbReference type="Gene3D" id="2.40.440.10">
    <property type="entry name" value="L,D-transpeptidase catalytic domain-like"/>
    <property type="match status" value="1"/>
</dbReference>
<evidence type="ECO:0000256" key="9">
    <source>
        <dbReference type="PROSITE-ProRule" id="PRU01373"/>
    </source>
</evidence>
<evidence type="ECO:0000313" key="13">
    <source>
        <dbReference type="EMBL" id="GIP53174.1"/>
    </source>
</evidence>
<keyword evidence="5" id="KW-0378">Hydrolase</keyword>
<feature type="transmembrane region" description="Helical" evidence="11">
    <location>
        <begin position="81"/>
        <end position="101"/>
    </location>
</feature>
<feature type="region of interest" description="Disordered" evidence="10">
    <location>
        <begin position="307"/>
        <end position="326"/>
    </location>
</feature>
<keyword evidence="8 9" id="KW-0961">Cell wall biogenesis/degradation</keyword>
<feature type="active site" description="Nucleophile" evidence="9">
    <location>
        <position position="427"/>
    </location>
</feature>
<accession>A0ABQ4MB08</accession>
<name>A0ABQ4MB08_9BACL</name>
<evidence type="ECO:0000256" key="4">
    <source>
        <dbReference type="ARBA" id="ARBA00022679"/>
    </source>
</evidence>
<keyword evidence="11" id="KW-0812">Transmembrane</keyword>
<evidence type="ECO:0000256" key="8">
    <source>
        <dbReference type="ARBA" id="ARBA00023316"/>
    </source>
</evidence>
<reference evidence="13 14" key="1">
    <citation type="submission" date="2021-03" db="EMBL/GenBank/DDBJ databases">
        <title>Antimicrobial resistance genes in bacteria isolated from Japanese honey, and their potential for conferring macrolide and lincosamide resistance in the American foulbrood pathogen Paenibacillus larvae.</title>
        <authorList>
            <person name="Okamoto M."/>
            <person name="Kumagai M."/>
            <person name="Kanamori H."/>
            <person name="Takamatsu D."/>
        </authorList>
    </citation>
    <scope>NUCLEOTIDE SEQUENCE [LARGE SCALE GENOMIC DNA]</scope>
    <source>
        <strain evidence="13 14">J42TS3</strain>
    </source>
</reference>
<evidence type="ECO:0000313" key="14">
    <source>
        <dbReference type="Proteomes" id="UP000679992"/>
    </source>
</evidence>
<feature type="active site" description="Proton donor/acceptor" evidence="9">
    <location>
        <position position="411"/>
    </location>
</feature>
<dbReference type="Proteomes" id="UP000679992">
    <property type="component" value="Unassembled WGS sequence"/>
</dbReference>
<dbReference type="Pfam" id="PF03734">
    <property type="entry name" value="YkuD"/>
    <property type="match status" value="1"/>
</dbReference>
<dbReference type="PANTHER" id="PTHR30582:SF24">
    <property type="entry name" value="L,D-TRANSPEPTIDASE ERFK_SRFK-RELATED"/>
    <property type="match status" value="1"/>
</dbReference>
<keyword evidence="4" id="KW-0808">Transferase</keyword>
<proteinExistence type="inferred from homology"/>
<feature type="region of interest" description="Disordered" evidence="10">
    <location>
        <begin position="117"/>
        <end position="143"/>
    </location>
</feature>
<sequence>MSHSGYLKKYVENHPKNKMAWYLLGKEYEATGQEGKAHYCYIQAGSVYEAFESSKLPADLWKEYQENLLRESRRKEKHIQLLRKTGLAFVLLLLIWLPSAYAPGHIMSAGGAVDKLEEEAEPLSQDSVTPLNSKPAGQSQLDKPPAKLAYTAETYFGEAGDKHKALGNVFEDGKAEEALETAVLGMKRSGKWAVWSEDMPVVYGLTQSPASGMLEVQSYDAKACDCEPPDVSRLQKDAPAWIARQESLAVLASAIQQFKQSEGKWPENLKGLTGTFPNNWIAGSDPIMQEAFEPMLGMLKKQSVNGDKDVSTAGGGQAGEAAGKPLNGYWSSGEEPFFTKPLEAIVDSKTHTLAVVSGNIIIRSYKVGLGGDKTPEGSFRISDKVVNPNGRDDGEFGSRGMQLSDTNYAIHGTNEPDSIGKDQSLGCVRMSKKDVEELFDLLPRGSKVTIGKGILPKLELVPEERFALSDRQDQTNPHRTYHWLD</sequence>
<evidence type="ECO:0000256" key="7">
    <source>
        <dbReference type="ARBA" id="ARBA00022984"/>
    </source>
</evidence>
<evidence type="ECO:0000256" key="1">
    <source>
        <dbReference type="ARBA" id="ARBA00004752"/>
    </source>
</evidence>
<dbReference type="InterPro" id="IPR005490">
    <property type="entry name" value="LD_TPept_cat_dom"/>
</dbReference>
<evidence type="ECO:0000259" key="12">
    <source>
        <dbReference type="PROSITE" id="PS52029"/>
    </source>
</evidence>
<dbReference type="InterPro" id="IPR038063">
    <property type="entry name" value="Transpep_catalytic_dom"/>
</dbReference>
<keyword evidence="6 9" id="KW-0133">Cell shape</keyword>
<feature type="domain" description="L,D-TPase catalytic" evidence="12">
    <location>
        <begin position="342"/>
        <end position="451"/>
    </location>
</feature>